<dbReference type="Gene3D" id="3.40.50.300">
    <property type="entry name" value="P-loop containing nucleotide triphosphate hydrolases"/>
    <property type="match status" value="1"/>
</dbReference>
<protein>
    <submittedName>
        <fullName evidence="5">Mitochondrial GTPase 1</fullName>
    </submittedName>
</protein>
<dbReference type="Proteomes" id="UP001497600">
    <property type="component" value="Chromosome E"/>
</dbReference>
<reference evidence="5 6" key="1">
    <citation type="submission" date="2024-01" db="EMBL/GenBank/DDBJ databases">
        <authorList>
            <consortium name="Genoscope - CEA"/>
            <person name="William W."/>
        </authorList>
    </citation>
    <scope>NUCLEOTIDE SEQUENCE [LARGE SCALE GENOMIC DNA]</scope>
    <source>
        <strain evidence="5 6">29B2s-10</strain>
    </source>
</reference>
<feature type="region of interest" description="Disordered" evidence="3">
    <location>
        <begin position="351"/>
        <end position="373"/>
    </location>
</feature>
<evidence type="ECO:0000256" key="3">
    <source>
        <dbReference type="SAM" id="MobiDB-lite"/>
    </source>
</evidence>
<evidence type="ECO:0000256" key="2">
    <source>
        <dbReference type="ARBA" id="ARBA00023134"/>
    </source>
</evidence>
<evidence type="ECO:0000313" key="5">
    <source>
        <dbReference type="EMBL" id="CAK7908771.1"/>
    </source>
</evidence>
<dbReference type="SUPFAM" id="SSF52540">
    <property type="entry name" value="P-loop containing nucleoside triphosphate hydrolases"/>
    <property type="match status" value="1"/>
</dbReference>
<accession>A0ABP0ED84</accession>
<dbReference type="Gene3D" id="1.10.1580.10">
    <property type="match status" value="1"/>
</dbReference>
<proteinExistence type="predicted"/>
<evidence type="ECO:0000256" key="1">
    <source>
        <dbReference type="ARBA" id="ARBA00022741"/>
    </source>
</evidence>
<dbReference type="PANTHER" id="PTHR45782">
    <property type="entry name" value="MITOCHONDRIAL RIBOSOME-ASSOCIATED GTPASE 1"/>
    <property type="match status" value="1"/>
</dbReference>
<keyword evidence="6" id="KW-1185">Reference proteome</keyword>
<keyword evidence="1" id="KW-0547">Nucleotide-binding</keyword>
<evidence type="ECO:0000259" key="4">
    <source>
        <dbReference type="Pfam" id="PF01926"/>
    </source>
</evidence>
<sequence length="386" mass="43452">MLHRMSSIYHSSSSISIMSFVPRRIFPNYNIPLSNFKGHHQKALTRFGHLAPQIDLVLEVRDSRAPVSTTNVLFDKVLAHKQKLILYSKKDLSILQTDLLNRWHASNNEQYLFVDARSKKDAQTVIDIISERYRSMNPPPPLGLRLMVIGMPNVGKSTLVNSLREVGFSSHSVPGRISSKKAKVARTGGQPGVTKATSEIIRICEEPNLLMHDTPGVFLPSVKDIETMLALSLVGCVHTSYIDPVIKADYLLYLLNLQDPTGSKYSEYLDHPTNDIQELLHGIATTRNVIKKGNTFDELGMATHWVNLWQQGKSDKYMGLFDLCTIVESNGDSLRDIFRAERERVNGMSVSTKIKNSLGEDGTGRAKDRKRTAKDREYDLKNALFK</sequence>
<dbReference type="Pfam" id="PF01926">
    <property type="entry name" value="MMR_HSR1"/>
    <property type="match status" value="1"/>
</dbReference>
<evidence type="ECO:0000313" key="6">
    <source>
        <dbReference type="Proteomes" id="UP001497600"/>
    </source>
</evidence>
<organism evidence="5 6">
    <name type="scientific">[Candida] anglica</name>
    <dbReference type="NCBI Taxonomy" id="148631"/>
    <lineage>
        <taxon>Eukaryota</taxon>
        <taxon>Fungi</taxon>
        <taxon>Dikarya</taxon>
        <taxon>Ascomycota</taxon>
        <taxon>Saccharomycotina</taxon>
        <taxon>Pichiomycetes</taxon>
        <taxon>Debaryomycetaceae</taxon>
        <taxon>Kurtzmaniella</taxon>
    </lineage>
</organism>
<dbReference type="CDD" id="cd01856">
    <property type="entry name" value="YlqF"/>
    <property type="match status" value="1"/>
</dbReference>
<dbReference type="PANTHER" id="PTHR45782:SF4">
    <property type="entry name" value="MITOCHONDRIAL RIBOSOME-ASSOCIATED GTPASE 1"/>
    <property type="match status" value="1"/>
</dbReference>
<dbReference type="InterPro" id="IPR023179">
    <property type="entry name" value="GTP-bd_ortho_bundle_sf"/>
</dbReference>
<gene>
    <name evidence="5" type="primary">MTG1</name>
    <name evidence="5" type="ORF">CAAN4_E11738</name>
</gene>
<dbReference type="InterPro" id="IPR027417">
    <property type="entry name" value="P-loop_NTPase"/>
</dbReference>
<name>A0ABP0ED84_9ASCO</name>
<keyword evidence="2" id="KW-0342">GTP-binding</keyword>
<dbReference type="InterPro" id="IPR006073">
    <property type="entry name" value="GTP-bd"/>
</dbReference>
<feature type="domain" description="G" evidence="4">
    <location>
        <begin position="146"/>
        <end position="262"/>
    </location>
</feature>
<dbReference type="EMBL" id="OZ004257">
    <property type="protein sequence ID" value="CAK7908771.1"/>
    <property type="molecule type" value="Genomic_DNA"/>
</dbReference>